<sequence length="143" mass="16158">MLNYLESKGRRKVQNSTGPDEHYGLASTLTEETPDISERQIAFLDSLHLSSDERDRIQKSTTDQTLNQTWKVERLKRLTSSMFGSVCKMKQSTPCAKKVIQVLYSNFSGNKATQYGVEKEPLALVDVQERCNIKVTPAGVKME</sequence>
<organism evidence="2 3">
    <name type="scientific">Ladona fulva</name>
    <name type="common">Scarce chaser dragonfly</name>
    <name type="synonym">Libellula fulva</name>
    <dbReference type="NCBI Taxonomy" id="123851"/>
    <lineage>
        <taxon>Eukaryota</taxon>
        <taxon>Metazoa</taxon>
        <taxon>Ecdysozoa</taxon>
        <taxon>Arthropoda</taxon>
        <taxon>Hexapoda</taxon>
        <taxon>Insecta</taxon>
        <taxon>Pterygota</taxon>
        <taxon>Palaeoptera</taxon>
        <taxon>Odonata</taxon>
        <taxon>Epiprocta</taxon>
        <taxon>Anisoptera</taxon>
        <taxon>Libelluloidea</taxon>
        <taxon>Libellulidae</taxon>
        <taxon>Ladona</taxon>
    </lineage>
</organism>
<dbReference type="GO" id="GO:0006281">
    <property type="term" value="P:DNA repair"/>
    <property type="evidence" value="ECO:0007669"/>
    <property type="project" value="UniProtKB-ARBA"/>
</dbReference>
<feature type="region of interest" description="Disordered" evidence="1">
    <location>
        <begin position="1"/>
        <end position="26"/>
    </location>
</feature>
<dbReference type="Gene3D" id="3.90.320.10">
    <property type="match status" value="1"/>
</dbReference>
<comment type="caution">
    <text evidence="2">The sequence shown here is derived from an EMBL/GenBank/DDBJ whole genome shotgun (WGS) entry which is preliminary data.</text>
</comment>
<dbReference type="PANTHER" id="PTHR46609">
    <property type="entry name" value="EXONUCLEASE, PHAGE-TYPE/RECB, C-TERMINAL DOMAIN-CONTAINING PROTEIN"/>
    <property type="match status" value="1"/>
</dbReference>
<name>A0A8K0K9Y7_LADFU</name>
<dbReference type="InterPro" id="IPR051703">
    <property type="entry name" value="NF-kappa-B_Signaling_Reg"/>
</dbReference>
<dbReference type="InterPro" id="IPR011604">
    <property type="entry name" value="PDDEXK-like_dom_sf"/>
</dbReference>
<evidence type="ECO:0000313" key="3">
    <source>
        <dbReference type="Proteomes" id="UP000792457"/>
    </source>
</evidence>
<reference evidence="2" key="1">
    <citation type="submission" date="2013-04" db="EMBL/GenBank/DDBJ databases">
        <authorList>
            <person name="Qu J."/>
            <person name="Murali S.C."/>
            <person name="Bandaranaike D."/>
            <person name="Bellair M."/>
            <person name="Blankenburg K."/>
            <person name="Chao H."/>
            <person name="Dinh H."/>
            <person name="Doddapaneni H."/>
            <person name="Downs B."/>
            <person name="Dugan-Rocha S."/>
            <person name="Elkadiri S."/>
            <person name="Gnanaolivu R.D."/>
            <person name="Hernandez B."/>
            <person name="Javaid M."/>
            <person name="Jayaseelan J.C."/>
            <person name="Lee S."/>
            <person name="Li M."/>
            <person name="Ming W."/>
            <person name="Munidasa M."/>
            <person name="Muniz J."/>
            <person name="Nguyen L."/>
            <person name="Ongeri F."/>
            <person name="Osuji N."/>
            <person name="Pu L.-L."/>
            <person name="Puazo M."/>
            <person name="Qu C."/>
            <person name="Quiroz J."/>
            <person name="Raj R."/>
            <person name="Weissenberger G."/>
            <person name="Xin Y."/>
            <person name="Zou X."/>
            <person name="Han Y."/>
            <person name="Richards S."/>
            <person name="Worley K."/>
            <person name="Muzny D."/>
            <person name="Gibbs R."/>
        </authorList>
    </citation>
    <scope>NUCLEOTIDE SEQUENCE</scope>
    <source>
        <strain evidence="2">Sampled in the wild</strain>
    </source>
</reference>
<gene>
    <name evidence="2" type="ORF">J437_LFUL011053</name>
</gene>
<dbReference type="Proteomes" id="UP000792457">
    <property type="component" value="Unassembled WGS sequence"/>
</dbReference>
<dbReference type="OrthoDB" id="8194943at2759"/>
<evidence type="ECO:0000313" key="2">
    <source>
        <dbReference type="EMBL" id="KAG8231085.1"/>
    </source>
</evidence>
<protein>
    <submittedName>
        <fullName evidence="2">Uncharacterized protein</fullName>
    </submittedName>
</protein>
<proteinExistence type="predicted"/>
<dbReference type="SUPFAM" id="SSF52980">
    <property type="entry name" value="Restriction endonuclease-like"/>
    <property type="match status" value="1"/>
</dbReference>
<keyword evidence="3" id="KW-1185">Reference proteome</keyword>
<dbReference type="EMBL" id="KZ308530">
    <property type="protein sequence ID" value="KAG8231085.1"/>
    <property type="molecule type" value="Genomic_DNA"/>
</dbReference>
<evidence type="ECO:0000256" key="1">
    <source>
        <dbReference type="SAM" id="MobiDB-lite"/>
    </source>
</evidence>
<dbReference type="PANTHER" id="PTHR46609:SF8">
    <property type="entry name" value="YQAJ VIRAL RECOMBINASE DOMAIN-CONTAINING PROTEIN"/>
    <property type="match status" value="1"/>
</dbReference>
<dbReference type="AlphaFoldDB" id="A0A8K0K9Y7"/>
<accession>A0A8K0K9Y7</accession>
<reference evidence="2" key="2">
    <citation type="submission" date="2017-10" db="EMBL/GenBank/DDBJ databases">
        <title>Ladona fulva Genome sequencing and assembly.</title>
        <authorList>
            <person name="Murali S."/>
            <person name="Richards S."/>
            <person name="Bandaranaike D."/>
            <person name="Bellair M."/>
            <person name="Blankenburg K."/>
            <person name="Chao H."/>
            <person name="Dinh H."/>
            <person name="Doddapaneni H."/>
            <person name="Dugan-Rocha S."/>
            <person name="Elkadiri S."/>
            <person name="Gnanaolivu R."/>
            <person name="Hernandez B."/>
            <person name="Skinner E."/>
            <person name="Javaid M."/>
            <person name="Lee S."/>
            <person name="Li M."/>
            <person name="Ming W."/>
            <person name="Munidasa M."/>
            <person name="Muniz J."/>
            <person name="Nguyen L."/>
            <person name="Hughes D."/>
            <person name="Osuji N."/>
            <person name="Pu L.-L."/>
            <person name="Puazo M."/>
            <person name="Qu C."/>
            <person name="Quiroz J."/>
            <person name="Raj R."/>
            <person name="Weissenberger G."/>
            <person name="Xin Y."/>
            <person name="Zou X."/>
            <person name="Han Y."/>
            <person name="Worley K."/>
            <person name="Muzny D."/>
            <person name="Gibbs R."/>
        </authorList>
    </citation>
    <scope>NUCLEOTIDE SEQUENCE</scope>
    <source>
        <strain evidence="2">Sampled in the wild</strain>
    </source>
</reference>
<dbReference type="InterPro" id="IPR011335">
    <property type="entry name" value="Restrct_endonuc-II-like"/>
</dbReference>